<feature type="transmembrane region" description="Helical" evidence="10">
    <location>
        <begin position="235"/>
        <end position="256"/>
    </location>
</feature>
<evidence type="ECO:0000256" key="2">
    <source>
        <dbReference type="ARBA" id="ARBA00010663"/>
    </source>
</evidence>
<dbReference type="AlphaFoldDB" id="A0AAW0UYA2"/>
<dbReference type="GO" id="GO:0043005">
    <property type="term" value="C:neuron projection"/>
    <property type="evidence" value="ECO:0007669"/>
    <property type="project" value="TreeGrafter"/>
</dbReference>
<keyword evidence="13" id="KW-1185">Reference proteome</keyword>
<feature type="transmembrane region" description="Helical" evidence="10">
    <location>
        <begin position="105"/>
        <end position="128"/>
    </location>
</feature>
<feature type="domain" description="G-protein coupled receptors family 1 profile" evidence="11">
    <location>
        <begin position="47"/>
        <end position="285"/>
    </location>
</feature>
<comment type="subcellular location">
    <subcellularLocation>
        <location evidence="1">Cell membrane</location>
        <topology evidence="1">Multi-pass membrane protein</topology>
    </subcellularLocation>
</comment>
<evidence type="ECO:0000256" key="10">
    <source>
        <dbReference type="SAM" id="Phobius"/>
    </source>
</evidence>
<proteinExistence type="inferred from homology"/>
<dbReference type="PANTHER" id="PTHR24229">
    <property type="entry name" value="NEUROPEPTIDES RECEPTOR"/>
    <property type="match status" value="1"/>
</dbReference>
<dbReference type="Proteomes" id="UP001487740">
    <property type="component" value="Unassembled WGS sequence"/>
</dbReference>
<keyword evidence="3" id="KW-1003">Cell membrane</keyword>
<accession>A0AAW0UYA2</accession>
<dbReference type="PROSITE" id="PS50262">
    <property type="entry name" value="G_PROTEIN_RECEP_F1_2"/>
    <property type="match status" value="1"/>
</dbReference>
<dbReference type="GO" id="GO:0005886">
    <property type="term" value="C:plasma membrane"/>
    <property type="evidence" value="ECO:0007669"/>
    <property type="project" value="UniProtKB-SubCell"/>
</dbReference>
<evidence type="ECO:0000256" key="9">
    <source>
        <dbReference type="ARBA" id="ARBA00023224"/>
    </source>
</evidence>
<comment type="similarity">
    <text evidence="2">Belongs to the G-protein coupled receptor 1 family.</text>
</comment>
<dbReference type="GO" id="GO:0042923">
    <property type="term" value="F:neuropeptide binding"/>
    <property type="evidence" value="ECO:0007669"/>
    <property type="project" value="TreeGrafter"/>
</dbReference>
<feature type="transmembrane region" description="Helical" evidence="10">
    <location>
        <begin position="67"/>
        <end position="85"/>
    </location>
</feature>
<feature type="transmembrane region" description="Helical" evidence="10">
    <location>
        <begin position="35"/>
        <end position="55"/>
    </location>
</feature>
<dbReference type="EMBL" id="JARAKH010000005">
    <property type="protein sequence ID" value="KAK8403657.1"/>
    <property type="molecule type" value="Genomic_DNA"/>
</dbReference>
<protein>
    <recommendedName>
        <fullName evidence="11">G-protein coupled receptors family 1 profile domain-containing protein</fullName>
    </recommendedName>
</protein>
<keyword evidence="5 10" id="KW-1133">Transmembrane helix</keyword>
<dbReference type="PRINTS" id="PR00237">
    <property type="entry name" value="GPCRRHODOPSN"/>
</dbReference>
<feature type="transmembrane region" description="Helical" evidence="10">
    <location>
        <begin position="268"/>
        <end position="288"/>
    </location>
</feature>
<evidence type="ECO:0000256" key="1">
    <source>
        <dbReference type="ARBA" id="ARBA00004651"/>
    </source>
</evidence>
<feature type="transmembrane region" description="Helical" evidence="10">
    <location>
        <begin position="148"/>
        <end position="172"/>
    </location>
</feature>
<gene>
    <name evidence="12" type="ORF">O3P69_000034</name>
</gene>
<organism evidence="12 13">
    <name type="scientific">Scylla paramamosain</name>
    <name type="common">Mud crab</name>
    <dbReference type="NCBI Taxonomy" id="85552"/>
    <lineage>
        <taxon>Eukaryota</taxon>
        <taxon>Metazoa</taxon>
        <taxon>Ecdysozoa</taxon>
        <taxon>Arthropoda</taxon>
        <taxon>Crustacea</taxon>
        <taxon>Multicrustacea</taxon>
        <taxon>Malacostraca</taxon>
        <taxon>Eumalacostraca</taxon>
        <taxon>Eucarida</taxon>
        <taxon>Decapoda</taxon>
        <taxon>Pleocyemata</taxon>
        <taxon>Brachyura</taxon>
        <taxon>Eubrachyura</taxon>
        <taxon>Portunoidea</taxon>
        <taxon>Portunidae</taxon>
        <taxon>Portuninae</taxon>
        <taxon>Scylla</taxon>
    </lineage>
</organism>
<evidence type="ECO:0000256" key="7">
    <source>
        <dbReference type="ARBA" id="ARBA00023136"/>
    </source>
</evidence>
<dbReference type="GO" id="GO:0004930">
    <property type="term" value="F:G protein-coupled receptor activity"/>
    <property type="evidence" value="ECO:0007669"/>
    <property type="project" value="UniProtKB-KW"/>
</dbReference>
<dbReference type="CDD" id="cd00637">
    <property type="entry name" value="7tm_classA_rhodopsin-like"/>
    <property type="match status" value="1"/>
</dbReference>
<sequence length="365" mass="40666">MAANYTGNYLKCYESGIFGPDVIPPPIGLVTAAAVHIYLVVVLGTLCNGVAIWCVVTCKKTRTAVKVLLCSVFVPLLLICLVTRTMRSEVILALLYCDAERTTSIYRVVTALLYSFLAQMELACIAALAITRTVAVWSTKRHAIKLRVAVTVVISILIYSFFTGVGILGLVFLDYVRSEPLKNFLIIVYFFINVMLPFFVTSIAYALMLFTMRRNKQRLATLESRSSTSGTLDQATRAMIAVFISNLVFGLPHAVYHIRTTFSHTLELSFHMLFYTHFVVDPVVFIWFNNNHRQQVKEKVHAIRKFVLGCNNLACWKSSLPRDSLKKISSTISLWKSSVSVSPNSSSGDAGTIQLDGRVLSHSQV</sequence>
<evidence type="ECO:0000256" key="6">
    <source>
        <dbReference type="ARBA" id="ARBA00023040"/>
    </source>
</evidence>
<dbReference type="PANTHER" id="PTHR24229:SF112">
    <property type="entry name" value="CHEMOKINE-LIKE RECEPTOR 1"/>
    <property type="match status" value="1"/>
</dbReference>
<dbReference type="SUPFAM" id="SSF81321">
    <property type="entry name" value="Family A G protein-coupled receptor-like"/>
    <property type="match status" value="1"/>
</dbReference>
<dbReference type="Gene3D" id="1.20.1070.10">
    <property type="entry name" value="Rhodopsin 7-helix transmembrane proteins"/>
    <property type="match status" value="1"/>
</dbReference>
<dbReference type="InterPro" id="IPR000276">
    <property type="entry name" value="GPCR_Rhodpsn"/>
</dbReference>
<keyword evidence="7 10" id="KW-0472">Membrane</keyword>
<comment type="caution">
    <text evidence="12">The sequence shown here is derived from an EMBL/GenBank/DDBJ whole genome shotgun (WGS) entry which is preliminary data.</text>
</comment>
<evidence type="ECO:0000313" key="13">
    <source>
        <dbReference type="Proteomes" id="UP001487740"/>
    </source>
</evidence>
<evidence type="ECO:0000256" key="8">
    <source>
        <dbReference type="ARBA" id="ARBA00023170"/>
    </source>
</evidence>
<evidence type="ECO:0000313" key="12">
    <source>
        <dbReference type="EMBL" id="KAK8403657.1"/>
    </source>
</evidence>
<keyword evidence="4 10" id="KW-0812">Transmembrane</keyword>
<reference evidence="12 13" key="1">
    <citation type="submission" date="2023-03" db="EMBL/GenBank/DDBJ databases">
        <title>High-quality genome of Scylla paramamosain provides insights in environmental adaptation.</title>
        <authorList>
            <person name="Zhang L."/>
        </authorList>
    </citation>
    <scope>NUCLEOTIDE SEQUENCE [LARGE SCALE GENOMIC DNA]</scope>
    <source>
        <strain evidence="12">LZ_2023a</strain>
        <tissue evidence="12">Muscle</tissue>
    </source>
</reference>
<evidence type="ECO:0000256" key="3">
    <source>
        <dbReference type="ARBA" id="ARBA00022475"/>
    </source>
</evidence>
<keyword evidence="9" id="KW-0807">Transducer</keyword>
<evidence type="ECO:0000256" key="5">
    <source>
        <dbReference type="ARBA" id="ARBA00022989"/>
    </source>
</evidence>
<dbReference type="InterPro" id="IPR017452">
    <property type="entry name" value="GPCR_Rhodpsn_7TM"/>
</dbReference>
<feature type="transmembrane region" description="Helical" evidence="10">
    <location>
        <begin position="184"/>
        <end position="210"/>
    </location>
</feature>
<keyword evidence="6" id="KW-0297">G-protein coupled receptor</keyword>
<dbReference type="GO" id="GO:0007218">
    <property type="term" value="P:neuropeptide signaling pathway"/>
    <property type="evidence" value="ECO:0007669"/>
    <property type="project" value="TreeGrafter"/>
</dbReference>
<keyword evidence="8" id="KW-0675">Receptor</keyword>
<evidence type="ECO:0000256" key="4">
    <source>
        <dbReference type="ARBA" id="ARBA00022692"/>
    </source>
</evidence>
<evidence type="ECO:0000259" key="11">
    <source>
        <dbReference type="PROSITE" id="PS50262"/>
    </source>
</evidence>
<name>A0AAW0UYA2_SCYPA</name>